<proteinExistence type="predicted"/>
<feature type="region of interest" description="Disordered" evidence="1">
    <location>
        <begin position="1251"/>
        <end position="1284"/>
    </location>
</feature>
<keyword evidence="5" id="KW-1185">Reference proteome</keyword>
<evidence type="ECO:0000313" key="4">
    <source>
        <dbReference type="EMBL" id="KAI5071220.1"/>
    </source>
</evidence>
<feature type="region of interest" description="Disordered" evidence="1">
    <location>
        <begin position="1030"/>
        <end position="1064"/>
    </location>
</feature>
<gene>
    <name evidence="4" type="ORF">GOP47_0013471</name>
</gene>
<evidence type="ECO:0000256" key="2">
    <source>
        <dbReference type="SAM" id="SignalP"/>
    </source>
</evidence>
<organism evidence="4 5">
    <name type="scientific">Adiantum capillus-veneris</name>
    <name type="common">Maidenhair fern</name>
    <dbReference type="NCBI Taxonomy" id="13818"/>
    <lineage>
        <taxon>Eukaryota</taxon>
        <taxon>Viridiplantae</taxon>
        <taxon>Streptophyta</taxon>
        <taxon>Embryophyta</taxon>
        <taxon>Tracheophyta</taxon>
        <taxon>Polypodiopsida</taxon>
        <taxon>Polypodiidae</taxon>
        <taxon>Polypodiales</taxon>
        <taxon>Pteridineae</taxon>
        <taxon>Pteridaceae</taxon>
        <taxon>Vittarioideae</taxon>
        <taxon>Adiantum</taxon>
    </lineage>
</organism>
<dbReference type="GO" id="GO:1900150">
    <property type="term" value="P:regulation of defense response to fungus"/>
    <property type="evidence" value="ECO:0007669"/>
    <property type="project" value="InterPro"/>
</dbReference>
<feature type="compositionally biased region" description="Polar residues" evidence="1">
    <location>
        <begin position="130"/>
        <end position="144"/>
    </location>
</feature>
<dbReference type="EMBL" id="JABFUD020000013">
    <property type="protein sequence ID" value="KAI5071220.1"/>
    <property type="molecule type" value="Genomic_DNA"/>
</dbReference>
<feature type="compositionally biased region" description="Basic and acidic residues" evidence="1">
    <location>
        <begin position="1164"/>
        <end position="1177"/>
    </location>
</feature>
<feature type="region of interest" description="Disordered" evidence="1">
    <location>
        <begin position="1150"/>
        <end position="1181"/>
    </location>
</feature>
<protein>
    <recommendedName>
        <fullName evidence="3">Probable zinc-ribbon domain-containing protein</fullName>
    </recommendedName>
</protein>
<feature type="compositionally biased region" description="Basic and acidic residues" evidence="1">
    <location>
        <begin position="145"/>
        <end position="159"/>
    </location>
</feature>
<evidence type="ECO:0000313" key="5">
    <source>
        <dbReference type="Proteomes" id="UP000886520"/>
    </source>
</evidence>
<evidence type="ECO:0000259" key="3">
    <source>
        <dbReference type="Pfam" id="PF11331"/>
    </source>
</evidence>
<sequence>MLCKLISCFIILSVCVSIGVERPYYAIRYYGALAGDPKGLSGQLRPCSPYPPNVRILSSDMHMADVRSQCREVLCPICRTLLLEPSETEIYDCPICSTCLQVKRTLSNSQKKALQCLSNAVNGSTLQKTTIQHEASSVNDSETQGQERKEDMPKDESIRNQEQNEPVLVGKDEDLQFQSHSPTSVANSSISNFPSGNFGGRNVASASQECDLAGEAEASRDLLMQQGSLEEKAGAHFPFQGETTGDGLVCDSVCADNTENKDDKEKVISCINCSMPSTSTGENILAGECVGVVETYQEEGNHSNDKSEQKFESEIIRDNDCELSFKYIASSSKSNAHLAEKKKTHRLAKLSSEASEDENVETTTTDSEFDFPAPSAESMHSAKLSETFFPKTPEGPHQLEWQDANCYNTISTFQESNSSTVSSVGVVSEVASNMVAQVEHGANDEIAENGLHRKSDLSKIIVSRRLDVTTETASISLHAQDFSQIGLAKPREKVAEEKCEKVCISGTISGKPDCDDKEGFLVDSLNNLKLNLHGELKDTPAESSRTGAEQIFELNPFSIVREHMQPSGADPSSSTFLRDKTMKTCRTVEEDAKSIKSVANLALKDFTTSSLQDNVVGTSEGMKRRERLSAGPIVAIRGDAENARSDLRKELDSSGVQLPNVVGKINLSQSGIKSKGHYQQEYLGKEVQFHNRVAANMTDPKWHHKWSYSSDAAQLLNSDEVGTSSGTYQHPGNIHDEDLYIPSARNLEGSFRAHEGHRQAAASMPAGRSLQLQSPQADQRLVGHPIQTMNGPSFYPARSESFESNIYFDGSKSFANMVCSYQAPSYPLMLPMAMHGHACSCHGCHPVGPVCMPYVCGQHSFAPQLHMQTCSLCVRTTGHYQGHTDLGNFYQGFRVQAPCMPCHSPACFPRQIAHMHDPPVAAAKPPLSSVGRKPKHYPPLPQGRLAPYVICTGCNNILEVPVCFPVSHQAQKLRCGGCGKVSKFSVPKNIKKPGVGLQSSAVGSTRKSLANSLPSFEFMVRNRELPVSDVGQSTESSYGKSLQNQWGSISSRHDTGSGHHSLQSELTFKVKPNEDEPNSKLPSGITNQSSQDDFFFRSLSRKSEFDSSRSLFRGFKTMSARLGVSNVYNDGLSESDIVPLQCAIDEKEEGLDFGAPRPSDGESLDQRSPESRMRSPENFESLDQPRHRRFFGDEETYRTTEIQEDFGSEQNSIALAHERSSTSLITLLNQESTKFEINLERRVLYEEETSSSWSPVLKSPAHDHTNQSSTSSEREMGRAGNLRAPHFVKKGRQYIAAMLTRSLKHRVNN</sequence>
<dbReference type="Proteomes" id="UP000886520">
    <property type="component" value="Chromosome 13"/>
</dbReference>
<feature type="compositionally biased region" description="Polar residues" evidence="1">
    <location>
        <begin position="1030"/>
        <end position="1050"/>
    </location>
</feature>
<feature type="region of interest" description="Disordered" evidence="1">
    <location>
        <begin position="130"/>
        <end position="166"/>
    </location>
</feature>
<feature type="region of interest" description="Disordered" evidence="1">
    <location>
        <begin position="347"/>
        <end position="375"/>
    </location>
</feature>
<feature type="chain" id="PRO_5039007133" description="Probable zinc-ribbon domain-containing protein" evidence="2">
    <location>
        <begin position="18"/>
        <end position="1309"/>
    </location>
</feature>
<dbReference type="PANTHER" id="PTHR31105">
    <property type="entry name" value="EXTRA-LARGE G-PROTEIN-LIKE"/>
    <property type="match status" value="1"/>
</dbReference>
<feature type="domain" description="Probable zinc-ribbon" evidence="3">
    <location>
        <begin position="946"/>
        <end position="986"/>
    </location>
</feature>
<comment type="caution">
    <text evidence="4">The sequence shown here is derived from an EMBL/GenBank/DDBJ whole genome shotgun (WGS) entry which is preliminary data.</text>
</comment>
<dbReference type="InterPro" id="IPR040244">
    <property type="entry name" value="EDR4-like"/>
</dbReference>
<name>A0A9D4UNK9_ADICA</name>
<accession>A0A9D4UNK9</accession>
<dbReference type="Pfam" id="PF11331">
    <property type="entry name" value="Zn_ribbon_12"/>
    <property type="match status" value="1"/>
</dbReference>
<reference evidence="4" key="1">
    <citation type="submission" date="2021-01" db="EMBL/GenBank/DDBJ databases">
        <title>Adiantum capillus-veneris genome.</title>
        <authorList>
            <person name="Fang Y."/>
            <person name="Liao Q."/>
        </authorList>
    </citation>
    <scope>NUCLEOTIDE SEQUENCE</scope>
    <source>
        <strain evidence="4">H3</strain>
        <tissue evidence="4">Leaf</tissue>
    </source>
</reference>
<dbReference type="InterPro" id="IPR021480">
    <property type="entry name" value="Zinc_ribbon_12"/>
</dbReference>
<evidence type="ECO:0000256" key="1">
    <source>
        <dbReference type="SAM" id="MobiDB-lite"/>
    </source>
</evidence>
<dbReference type="OrthoDB" id="1930285at2759"/>
<keyword evidence="2" id="KW-0732">Signal</keyword>
<dbReference type="PANTHER" id="PTHR31105:SF42">
    <property type="entry name" value="OS02G0258300 PROTEIN"/>
    <property type="match status" value="1"/>
</dbReference>
<feature type="signal peptide" evidence="2">
    <location>
        <begin position="1"/>
        <end position="17"/>
    </location>
</feature>